<dbReference type="Gene3D" id="1.20.1250.20">
    <property type="entry name" value="MFS general substrate transporter like domains"/>
    <property type="match status" value="1"/>
</dbReference>
<name>A0ABR2V7Q9_9PEZI</name>
<feature type="transmembrane region" description="Helical" evidence="7">
    <location>
        <begin position="431"/>
        <end position="451"/>
    </location>
</feature>
<feature type="transmembrane region" description="Helical" evidence="7">
    <location>
        <begin position="364"/>
        <end position="385"/>
    </location>
</feature>
<dbReference type="InterPro" id="IPR036259">
    <property type="entry name" value="MFS_trans_sf"/>
</dbReference>
<dbReference type="PANTHER" id="PTHR48022:SF41">
    <property type="entry name" value="MAJOR FACILITATOR SUPERFAMILY (MFS) PROFILE DOMAIN-CONTAINING PROTEIN"/>
    <property type="match status" value="1"/>
</dbReference>
<accession>A0ABR2V7Q9</accession>
<dbReference type="InterPro" id="IPR050360">
    <property type="entry name" value="MFS_Sugar_Transporters"/>
</dbReference>
<feature type="transmembrane region" description="Helical" evidence="7">
    <location>
        <begin position="94"/>
        <end position="111"/>
    </location>
</feature>
<dbReference type="InterPro" id="IPR018535">
    <property type="entry name" value="DUF1996"/>
</dbReference>
<proteinExistence type="inferred from homology"/>
<keyword evidence="5 7" id="KW-0472">Membrane</keyword>
<dbReference type="SUPFAM" id="SSF103473">
    <property type="entry name" value="MFS general substrate transporter"/>
    <property type="match status" value="1"/>
</dbReference>
<evidence type="ECO:0000256" key="3">
    <source>
        <dbReference type="ARBA" id="ARBA00022692"/>
    </source>
</evidence>
<keyword evidence="10" id="KW-1185">Reference proteome</keyword>
<dbReference type="InterPro" id="IPR005829">
    <property type="entry name" value="Sugar_transporter_CS"/>
</dbReference>
<comment type="subcellular location">
    <subcellularLocation>
        <location evidence="1">Membrane</location>
        <topology evidence="1">Multi-pass membrane protein</topology>
    </subcellularLocation>
</comment>
<feature type="region of interest" description="Disordered" evidence="6">
    <location>
        <begin position="661"/>
        <end position="684"/>
    </location>
</feature>
<evidence type="ECO:0000256" key="4">
    <source>
        <dbReference type="ARBA" id="ARBA00022989"/>
    </source>
</evidence>
<comment type="caution">
    <text evidence="9">The sequence shown here is derived from an EMBL/GenBank/DDBJ whole genome shotgun (WGS) entry which is preliminary data.</text>
</comment>
<feature type="compositionally biased region" description="Polar residues" evidence="6">
    <location>
        <begin position="670"/>
        <end position="684"/>
    </location>
</feature>
<evidence type="ECO:0000256" key="1">
    <source>
        <dbReference type="ARBA" id="ARBA00004141"/>
    </source>
</evidence>
<evidence type="ECO:0000256" key="2">
    <source>
        <dbReference type="ARBA" id="ARBA00010992"/>
    </source>
</evidence>
<evidence type="ECO:0000313" key="9">
    <source>
        <dbReference type="EMBL" id="KAK9422948.1"/>
    </source>
</evidence>
<feature type="region of interest" description="Disordered" evidence="6">
    <location>
        <begin position="713"/>
        <end position="765"/>
    </location>
</feature>
<gene>
    <name evidence="9" type="ORF">SUNI508_04615</name>
</gene>
<dbReference type="Proteomes" id="UP001408356">
    <property type="component" value="Unassembled WGS sequence"/>
</dbReference>
<dbReference type="EMBL" id="JARVKF010000101">
    <property type="protein sequence ID" value="KAK9422948.1"/>
    <property type="molecule type" value="Genomic_DNA"/>
</dbReference>
<sequence>MSKHQGEAQVTEAHKANAFHHEEVIEEVDHQMSPWQCLRQNPKIVAWSMFANIGSCLVGYENLVLSVCLAMPAFQMTFAEEVNGALTIPAYWQSAWNACYNVGMMIGSLAAGWSQDRIGRRMVLAIAIVFACAGIAVAFIASSSAVFLGSKIITGIAVGMMQTVTQTYVSEIAPLPMRGIALSMNIIMMNIGFLIAISSTFSRVAIIDPMAYKVLFAAGWAFPGVLALGLPFLPESPYWLVMKNRKDEALNALRKLSGPHEDIVARIAQIEATILHERQIEATKATYIECFRGSNLRRTMIILICMYMPQVTGAVLSSNAPYFLNQTGLDSHTVLLLTQVGIAMGAVSAFVNIYFMMKFSRRTLMFFGVGLCCTMYLIMGIGGVVQRSTSSLLAIGIALQFTSITYGPAIGSSMAVAGEVSATRLRAKSVGIGYTWSCICSIVWTIVLPYLFNTDEANLGGNIGWIFFGMGLIMAVLIWFFVPETKNRSFDELDILFERRVAARAFSKYDLTQPGRFQNAPACPSTHPVRMPQVTFETVWDTSKFNSMWPWGTPNPYVWSFVGVNGHGPHADYMFGWEGDALQRAVNKSECFYDGCGSLTKQPKNTASECTVNDMIGEQTDGWLTQLPGMLDQEAMERQVGRLSPKKLQCFDVLPNHRSTGHIHDGKTWKQPSATTHMPSTPSAATLGGPYAVFSESAERHEEEFYVAAKKRREEAVARGEDPYADFKQKVAERRAHGDLPKSERLWNKLTGKDKETTAKSSDQK</sequence>
<dbReference type="PROSITE" id="PS50850">
    <property type="entry name" value="MFS"/>
    <property type="match status" value="1"/>
</dbReference>
<feature type="transmembrane region" description="Helical" evidence="7">
    <location>
        <begin position="391"/>
        <end position="410"/>
    </location>
</feature>
<evidence type="ECO:0000256" key="6">
    <source>
        <dbReference type="SAM" id="MobiDB-lite"/>
    </source>
</evidence>
<dbReference type="PROSITE" id="PS00217">
    <property type="entry name" value="SUGAR_TRANSPORT_2"/>
    <property type="match status" value="1"/>
</dbReference>
<dbReference type="Pfam" id="PF00083">
    <property type="entry name" value="Sugar_tr"/>
    <property type="match status" value="1"/>
</dbReference>
<evidence type="ECO:0000256" key="5">
    <source>
        <dbReference type="ARBA" id="ARBA00023136"/>
    </source>
</evidence>
<dbReference type="InterPro" id="IPR020846">
    <property type="entry name" value="MFS_dom"/>
</dbReference>
<keyword evidence="3 7" id="KW-0812">Transmembrane</keyword>
<feature type="transmembrane region" description="Helical" evidence="7">
    <location>
        <begin position="301"/>
        <end position="324"/>
    </location>
</feature>
<keyword evidence="4 7" id="KW-1133">Transmembrane helix</keyword>
<feature type="transmembrane region" description="Helical" evidence="7">
    <location>
        <begin position="214"/>
        <end position="233"/>
    </location>
</feature>
<organism evidence="9 10">
    <name type="scientific">Seiridium unicorne</name>
    <dbReference type="NCBI Taxonomy" id="138068"/>
    <lineage>
        <taxon>Eukaryota</taxon>
        <taxon>Fungi</taxon>
        <taxon>Dikarya</taxon>
        <taxon>Ascomycota</taxon>
        <taxon>Pezizomycotina</taxon>
        <taxon>Sordariomycetes</taxon>
        <taxon>Xylariomycetidae</taxon>
        <taxon>Amphisphaeriales</taxon>
        <taxon>Sporocadaceae</taxon>
        <taxon>Seiridium</taxon>
    </lineage>
</organism>
<dbReference type="InterPro" id="IPR005828">
    <property type="entry name" value="MFS_sugar_transport-like"/>
</dbReference>
<reference evidence="9 10" key="1">
    <citation type="journal article" date="2024" name="J. Plant Pathol.">
        <title>Sequence and assembly of the genome of Seiridium unicorne, isolate CBS 538.82, causal agent of cypress canker disease.</title>
        <authorList>
            <person name="Scali E."/>
            <person name="Rocca G.D."/>
            <person name="Danti R."/>
            <person name="Garbelotto M."/>
            <person name="Barberini S."/>
            <person name="Baroncelli R."/>
            <person name="Emiliani G."/>
        </authorList>
    </citation>
    <scope>NUCLEOTIDE SEQUENCE [LARGE SCALE GENOMIC DNA]</scope>
    <source>
        <strain evidence="9 10">BM-138-508</strain>
    </source>
</reference>
<evidence type="ECO:0000256" key="7">
    <source>
        <dbReference type="SAM" id="Phobius"/>
    </source>
</evidence>
<evidence type="ECO:0000313" key="10">
    <source>
        <dbReference type="Proteomes" id="UP001408356"/>
    </source>
</evidence>
<protein>
    <submittedName>
        <fullName evidence="9">Major facilitator superfamily (MFS) profile domain-containing protein</fullName>
    </submittedName>
</protein>
<feature type="domain" description="Major facilitator superfamily (MFS) profile" evidence="8">
    <location>
        <begin position="47"/>
        <end position="486"/>
    </location>
</feature>
<comment type="similarity">
    <text evidence="2">Belongs to the major facilitator superfamily. Sugar transporter (TC 2.A.1.1) family.</text>
</comment>
<feature type="transmembrane region" description="Helical" evidence="7">
    <location>
        <begin position="336"/>
        <end position="357"/>
    </location>
</feature>
<feature type="transmembrane region" description="Helical" evidence="7">
    <location>
        <begin position="463"/>
        <end position="482"/>
    </location>
</feature>
<feature type="transmembrane region" description="Helical" evidence="7">
    <location>
        <begin position="123"/>
        <end position="146"/>
    </location>
</feature>
<feature type="transmembrane region" description="Helical" evidence="7">
    <location>
        <begin position="181"/>
        <end position="202"/>
    </location>
</feature>
<feature type="transmembrane region" description="Helical" evidence="7">
    <location>
        <begin position="49"/>
        <end position="74"/>
    </location>
</feature>
<feature type="transmembrane region" description="Helical" evidence="7">
    <location>
        <begin position="152"/>
        <end position="169"/>
    </location>
</feature>
<dbReference type="Pfam" id="PF09362">
    <property type="entry name" value="DUF1996"/>
    <property type="match status" value="1"/>
</dbReference>
<evidence type="ECO:0000259" key="8">
    <source>
        <dbReference type="PROSITE" id="PS50850"/>
    </source>
</evidence>
<dbReference type="PANTHER" id="PTHR48022">
    <property type="entry name" value="PLASTIDIC GLUCOSE TRANSPORTER 4"/>
    <property type="match status" value="1"/>
</dbReference>